<evidence type="ECO:0000256" key="1">
    <source>
        <dbReference type="SAM" id="Phobius"/>
    </source>
</evidence>
<dbReference type="AlphaFoldDB" id="A0A4S4G334"/>
<dbReference type="PANTHER" id="PTHR36433">
    <property type="entry name" value="HYPOTHETICAL CYTOSOLIC PROTEIN"/>
    <property type="match status" value="1"/>
</dbReference>
<feature type="transmembrane region" description="Helical" evidence="1">
    <location>
        <begin position="99"/>
        <end position="122"/>
    </location>
</feature>
<gene>
    <name evidence="2" type="ORF">E5986_06610</name>
</gene>
<dbReference type="Gene3D" id="2.40.50.480">
    <property type="match status" value="1"/>
</dbReference>
<organism evidence="2 3">
    <name type="scientific">Adlercreutzia caecimuris</name>
    <dbReference type="NCBI Taxonomy" id="671266"/>
    <lineage>
        <taxon>Bacteria</taxon>
        <taxon>Bacillati</taxon>
        <taxon>Actinomycetota</taxon>
        <taxon>Coriobacteriia</taxon>
        <taxon>Eggerthellales</taxon>
        <taxon>Eggerthellaceae</taxon>
        <taxon>Adlercreutzia</taxon>
    </lineage>
</organism>
<sequence>MGILAALRELDDCRSGYAMPLPRGGHFQRIPGAGAHRKPPPLLEELQRDSFALALRLQKCKPPVRHFDGDSRAIGIASKAPWEIASDPREGDSNMRTKVAVAVGFSIAAVAVAAVIAGWWVLSGNMNAAYYTQVDNARTEELESRGGVIDPTGGMSLLYRLPAYDEQGNGREVSFGTERQLREGAYLKLEVEPIRGVVGWEEVSFDELPQEAQAHLNGPDRP</sequence>
<proteinExistence type="predicted"/>
<evidence type="ECO:0000313" key="3">
    <source>
        <dbReference type="Proteomes" id="UP000308978"/>
    </source>
</evidence>
<evidence type="ECO:0000313" key="2">
    <source>
        <dbReference type="EMBL" id="THG37131.1"/>
    </source>
</evidence>
<keyword evidence="1" id="KW-0472">Membrane</keyword>
<dbReference type="EMBL" id="SSTJ01000007">
    <property type="protein sequence ID" value="THG37131.1"/>
    <property type="molecule type" value="Genomic_DNA"/>
</dbReference>
<dbReference type="PANTHER" id="PTHR36433:SF2">
    <property type="entry name" value="YXEA FAMILY PROTEIN"/>
    <property type="match status" value="1"/>
</dbReference>
<keyword evidence="1" id="KW-0812">Transmembrane</keyword>
<reference evidence="2 3" key="1">
    <citation type="submission" date="2019-04" db="EMBL/GenBank/DDBJ databases">
        <title>Microbes associate with the intestines of laboratory mice.</title>
        <authorList>
            <person name="Navarre W."/>
            <person name="Wong E."/>
            <person name="Huang K.C."/>
            <person name="Tropini C."/>
            <person name="Ng K."/>
            <person name="Yu B."/>
        </authorList>
    </citation>
    <scope>NUCLEOTIDE SEQUENCE [LARGE SCALE GENOMIC DNA]</scope>
    <source>
        <strain evidence="2 3">NM80_B27</strain>
    </source>
</reference>
<dbReference type="SUPFAM" id="SSF159121">
    <property type="entry name" value="BC4932-like"/>
    <property type="match status" value="1"/>
</dbReference>
<name>A0A4S4G334_9ACTN</name>
<keyword evidence="1" id="KW-1133">Transmembrane helix</keyword>
<protein>
    <submittedName>
        <fullName evidence="2">YxeA family protein</fullName>
    </submittedName>
</protein>
<dbReference type="InterPro" id="IPR006542">
    <property type="entry name" value="DUF1093"/>
</dbReference>
<comment type="caution">
    <text evidence="2">The sequence shown here is derived from an EMBL/GenBank/DDBJ whole genome shotgun (WGS) entry which is preliminary data.</text>
</comment>
<dbReference type="NCBIfam" id="TIGR01655">
    <property type="entry name" value="yxeA_fam"/>
    <property type="match status" value="1"/>
</dbReference>
<dbReference type="Proteomes" id="UP000308978">
    <property type="component" value="Unassembled WGS sequence"/>
</dbReference>
<dbReference type="Pfam" id="PF06486">
    <property type="entry name" value="DUF1093"/>
    <property type="match status" value="1"/>
</dbReference>
<accession>A0A4S4G334</accession>
<dbReference type="InterPro" id="IPR036166">
    <property type="entry name" value="YxeA-like_sf"/>
</dbReference>